<dbReference type="CDD" id="cd00084">
    <property type="entry name" value="HMG-box_SF"/>
    <property type="match status" value="1"/>
</dbReference>
<evidence type="ECO:0000256" key="3">
    <source>
        <dbReference type="ARBA" id="ARBA00023242"/>
    </source>
</evidence>
<comment type="caution">
    <text evidence="7">The sequence shown here is derived from an EMBL/GenBank/DDBJ whole genome shotgun (WGS) entry which is preliminary data.</text>
</comment>
<feature type="domain" description="HMG box" evidence="6">
    <location>
        <begin position="327"/>
        <end position="383"/>
    </location>
</feature>
<dbReference type="SUPFAM" id="SSF47095">
    <property type="entry name" value="HMG-box"/>
    <property type="match status" value="2"/>
</dbReference>
<dbReference type="Pfam" id="PF00505">
    <property type="entry name" value="HMG_box"/>
    <property type="match status" value="2"/>
</dbReference>
<dbReference type="GO" id="GO:0003677">
    <property type="term" value="F:DNA binding"/>
    <property type="evidence" value="ECO:0007669"/>
    <property type="project" value="UniProtKB-UniRule"/>
</dbReference>
<dbReference type="PANTHER" id="PTHR46318:SF3">
    <property type="entry name" value="UPSTREAM BINDING TRANSCRIPTION FACTOR"/>
    <property type="match status" value="1"/>
</dbReference>
<keyword evidence="3 4" id="KW-0539">Nucleus</keyword>
<feature type="region of interest" description="Disordered" evidence="5">
    <location>
        <begin position="284"/>
        <end position="316"/>
    </location>
</feature>
<dbReference type="EMBL" id="CASHTH010001010">
    <property type="protein sequence ID" value="CAI8010132.1"/>
    <property type="molecule type" value="Genomic_DNA"/>
</dbReference>
<feature type="compositionally biased region" description="Basic and acidic residues" evidence="5">
    <location>
        <begin position="36"/>
        <end position="50"/>
    </location>
</feature>
<dbReference type="GO" id="GO:0005634">
    <property type="term" value="C:nucleus"/>
    <property type="evidence" value="ECO:0007669"/>
    <property type="project" value="UniProtKB-SubCell"/>
</dbReference>
<dbReference type="SMART" id="SM00398">
    <property type="entry name" value="HMG"/>
    <property type="match status" value="2"/>
</dbReference>
<evidence type="ECO:0000256" key="4">
    <source>
        <dbReference type="PROSITE-ProRule" id="PRU00267"/>
    </source>
</evidence>
<feature type="domain" description="HMG box" evidence="6">
    <location>
        <begin position="213"/>
        <end position="281"/>
    </location>
</feature>
<name>A0AA35RFP7_GEOBA</name>
<evidence type="ECO:0000256" key="2">
    <source>
        <dbReference type="ARBA" id="ARBA00023125"/>
    </source>
</evidence>
<feature type="region of interest" description="Disordered" evidence="5">
    <location>
        <begin position="1"/>
        <end position="112"/>
    </location>
</feature>
<keyword evidence="8" id="KW-1185">Reference proteome</keyword>
<dbReference type="AlphaFoldDB" id="A0AA35RFP7"/>
<organism evidence="7 8">
    <name type="scientific">Geodia barretti</name>
    <name type="common">Barrett's horny sponge</name>
    <dbReference type="NCBI Taxonomy" id="519541"/>
    <lineage>
        <taxon>Eukaryota</taxon>
        <taxon>Metazoa</taxon>
        <taxon>Porifera</taxon>
        <taxon>Demospongiae</taxon>
        <taxon>Heteroscleromorpha</taxon>
        <taxon>Tetractinellida</taxon>
        <taxon>Astrophorina</taxon>
        <taxon>Geodiidae</taxon>
        <taxon>Geodia</taxon>
    </lineage>
</organism>
<dbReference type="InterPro" id="IPR036910">
    <property type="entry name" value="HMG_box_dom_sf"/>
</dbReference>
<feature type="DNA-binding region" description="HMG box" evidence="4">
    <location>
        <begin position="327"/>
        <end position="383"/>
    </location>
</feature>
<evidence type="ECO:0000259" key="6">
    <source>
        <dbReference type="PROSITE" id="PS50118"/>
    </source>
</evidence>
<dbReference type="Proteomes" id="UP001174909">
    <property type="component" value="Unassembled WGS sequence"/>
</dbReference>
<sequence>METQQQRVTAVSRKRSKEPVSSIQSEVPTAKKKKLMSRDKEGGRPGKRPDSAPPPEPSLALLPSSKEQEEDVVVAGSSPQLQVGEEASQASSAATSTAAAKRKPPKNWYLKPQRPSPGSWMAHMGSLLVHRCAQRADACGLDPRDHLSDINWSKMVDGLLLPQDLHLIWYFIRREYSDISIPEILDTTRPYAELSVDTLHREEIRIKYKDLLPKGPLSPYLLFMKSKQPKLKQKYPNLLMTEVATKIGKKWSALPKEKKEKYKQQHTLLKASYEVKLKEFYDEHPDARPQPKQPSGSRSKKVSKAAAVADTETEEQRRIKELKAQLPKQPLSAYLHFCKKKREKLHRKYPDLPPNAVTVKLGKRWQSMDTEARVRPYHPLINE</sequence>
<reference evidence="7" key="1">
    <citation type="submission" date="2023-03" db="EMBL/GenBank/DDBJ databases">
        <authorList>
            <person name="Steffen K."/>
            <person name="Cardenas P."/>
        </authorList>
    </citation>
    <scope>NUCLEOTIDE SEQUENCE</scope>
</reference>
<feature type="DNA-binding region" description="HMG box" evidence="4">
    <location>
        <begin position="213"/>
        <end position="281"/>
    </location>
</feature>
<accession>A0AA35RFP7</accession>
<dbReference type="InterPro" id="IPR009071">
    <property type="entry name" value="HMG_box_dom"/>
</dbReference>
<evidence type="ECO:0000313" key="8">
    <source>
        <dbReference type="Proteomes" id="UP001174909"/>
    </source>
</evidence>
<dbReference type="Gene3D" id="1.10.30.10">
    <property type="entry name" value="High mobility group box domain"/>
    <property type="match status" value="2"/>
</dbReference>
<gene>
    <name evidence="7" type="ORF">GBAR_LOCUS6700</name>
</gene>
<evidence type="ECO:0000256" key="1">
    <source>
        <dbReference type="ARBA" id="ARBA00004123"/>
    </source>
</evidence>
<proteinExistence type="predicted"/>
<feature type="compositionally biased region" description="Low complexity" evidence="5">
    <location>
        <begin position="87"/>
        <end position="99"/>
    </location>
</feature>
<dbReference type="PROSITE" id="PS50118">
    <property type="entry name" value="HMG_BOX_2"/>
    <property type="match status" value="2"/>
</dbReference>
<protein>
    <submittedName>
        <fullName evidence="7">Upstream-binding factor 1-like protein 1</fullName>
    </submittedName>
</protein>
<dbReference type="InterPro" id="IPR051762">
    <property type="entry name" value="UBF1"/>
</dbReference>
<comment type="subcellular location">
    <subcellularLocation>
        <location evidence="1">Nucleus</location>
    </subcellularLocation>
</comment>
<dbReference type="PANTHER" id="PTHR46318">
    <property type="entry name" value="UPSTREAM BINDING TRANSCRIPTION FACTOR"/>
    <property type="match status" value="1"/>
</dbReference>
<evidence type="ECO:0000256" key="5">
    <source>
        <dbReference type="SAM" id="MobiDB-lite"/>
    </source>
</evidence>
<keyword evidence="2 4" id="KW-0238">DNA-binding</keyword>
<evidence type="ECO:0000313" key="7">
    <source>
        <dbReference type="EMBL" id="CAI8010132.1"/>
    </source>
</evidence>